<dbReference type="Pfam" id="PF07714">
    <property type="entry name" value="PK_Tyr_Ser-Thr"/>
    <property type="match status" value="1"/>
</dbReference>
<dbReference type="GO" id="GO:0005524">
    <property type="term" value="F:ATP binding"/>
    <property type="evidence" value="ECO:0007669"/>
    <property type="project" value="InterPro"/>
</dbReference>
<feature type="domain" description="Protein kinase" evidence="2">
    <location>
        <begin position="460"/>
        <end position="845"/>
    </location>
</feature>
<accession>A0A8J4D940</accession>
<gene>
    <name evidence="3" type="ORF">Vretimale_696</name>
</gene>
<feature type="compositionally biased region" description="Low complexity" evidence="1">
    <location>
        <begin position="232"/>
        <end position="245"/>
    </location>
</feature>
<comment type="caution">
    <text evidence="3">The sequence shown here is derived from an EMBL/GenBank/DDBJ whole genome shotgun (WGS) entry which is preliminary data.</text>
</comment>
<dbReference type="InterPro" id="IPR001245">
    <property type="entry name" value="Ser-Thr/Tyr_kinase_cat_dom"/>
</dbReference>
<feature type="region of interest" description="Disordered" evidence="1">
    <location>
        <begin position="460"/>
        <end position="491"/>
    </location>
</feature>
<dbReference type="AlphaFoldDB" id="A0A8J4D940"/>
<sequence>MVTCTFAWCFPSLFRPHTSCVNASAVATPLPAKEVGFGQPKVRVGRLSTTEASRATGQHLEIRQDDILLSNNMDADELKPGNTTLTQPLPSLTEPQRVILRSISIGGNTRECSFIYATAVIGAEAVAGTQPASLEASEIPSEHAAHLKSDETPHFLRNCSTEKALSRGASLQALGALGTGVTAVPGDLSTSAFANPSQAALQEAFNGLDGLNPSDLTVDGPATAATARLRPDAQASSDSAVSAPPLSGAPAGVSKLEAGAVEPAHGSHTTSITAAARPGAAADERESVSGSESPAAAVPGEATSMPGGPTPQPLLNLSQVRDCVQELRVLHIRPGAALLIGEADVACESISNRQSVVARFELGWPASLLAPQLLTALQEGRCRPHPHVVTLLGVHAIGLPALVLETPMLRPSPLPPSPRHCNGSAAAAAAAAAATAEGQWESLDKDLATAARALRQAEVVRGASTSGSGPIGSTVTSSSTNPSTSDYGRPPIRILGAPHVRLCDVVGRLRAISGYGGSCAAGSTPHCEPPPLPSSPLPSSPLPLVANACPPSCPTDVASVTLSIMEVCSDGNLSDEIRRDAFRCCVPDSPAGSADTRHPPDLRYFTEAKLLLRLDRFVAIARQIALGLDFLHTTCGLPHGDLVSRNVLLQRRLIGDPWVREVTGYMAKLAGYGRLATSAAAIAVATATPTSDMNIVSGNSGGEAATSAAAGDYNTRFSATSISRINSVHVGLWRDVYSLAPERLRDPQAPPTFEADVYAYGTILYEMAVGEPPWMSMLPACVAVGVATGELRIHWNCLGSGRKSESGSGTHAPLPCIAALVERCTSPLPEDRPSLAQILASLDSIDTEIRSGRELAESLRQQRSSEKLMNAFLSSSSSFDSRVRTGGSTWVDMGEL</sequence>
<dbReference type="PANTHER" id="PTHR44329">
    <property type="entry name" value="SERINE/THREONINE-PROTEIN KINASE TNNI3K-RELATED"/>
    <property type="match status" value="1"/>
</dbReference>
<organism evidence="3 4">
    <name type="scientific">Volvox reticuliferus</name>
    <dbReference type="NCBI Taxonomy" id="1737510"/>
    <lineage>
        <taxon>Eukaryota</taxon>
        <taxon>Viridiplantae</taxon>
        <taxon>Chlorophyta</taxon>
        <taxon>core chlorophytes</taxon>
        <taxon>Chlorophyceae</taxon>
        <taxon>CS clade</taxon>
        <taxon>Chlamydomonadales</taxon>
        <taxon>Volvocaceae</taxon>
        <taxon>Volvox</taxon>
    </lineage>
</organism>
<dbReference type="InterPro" id="IPR051681">
    <property type="entry name" value="Ser/Thr_Kinases-Pseudokinases"/>
</dbReference>
<dbReference type="SMART" id="SM00220">
    <property type="entry name" value="S_TKc"/>
    <property type="match status" value="1"/>
</dbReference>
<dbReference type="InterPro" id="IPR011009">
    <property type="entry name" value="Kinase-like_dom_sf"/>
</dbReference>
<proteinExistence type="predicted"/>
<dbReference type="GO" id="GO:0004674">
    <property type="term" value="F:protein serine/threonine kinase activity"/>
    <property type="evidence" value="ECO:0007669"/>
    <property type="project" value="TreeGrafter"/>
</dbReference>
<dbReference type="EMBL" id="BNCQ01000001">
    <property type="protein sequence ID" value="GIL94512.1"/>
    <property type="molecule type" value="Genomic_DNA"/>
</dbReference>
<reference evidence="3" key="1">
    <citation type="journal article" date="2021" name="Proc. Natl. Acad. Sci. U.S.A.">
        <title>Three genomes in the algal genus Volvox reveal the fate of a haploid sex-determining region after a transition to homothallism.</title>
        <authorList>
            <person name="Yamamoto K."/>
            <person name="Hamaji T."/>
            <person name="Kawai-Toyooka H."/>
            <person name="Matsuzaki R."/>
            <person name="Takahashi F."/>
            <person name="Nishimura Y."/>
            <person name="Kawachi M."/>
            <person name="Noguchi H."/>
            <person name="Minakuchi Y."/>
            <person name="Umen J.G."/>
            <person name="Toyoda A."/>
            <person name="Nozaki H."/>
        </authorList>
    </citation>
    <scope>NUCLEOTIDE SEQUENCE</scope>
    <source>
        <strain evidence="3">NIES-3785</strain>
    </source>
</reference>
<dbReference type="PROSITE" id="PS50011">
    <property type="entry name" value="PROTEIN_KINASE_DOM"/>
    <property type="match status" value="1"/>
</dbReference>
<dbReference type="Proteomes" id="UP000722791">
    <property type="component" value="Unassembled WGS sequence"/>
</dbReference>
<dbReference type="Gene3D" id="1.10.510.10">
    <property type="entry name" value="Transferase(Phosphotransferase) domain 1"/>
    <property type="match status" value="1"/>
</dbReference>
<evidence type="ECO:0000313" key="3">
    <source>
        <dbReference type="EMBL" id="GIL94512.1"/>
    </source>
</evidence>
<dbReference type="InterPro" id="IPR000719">
    <property type="entry name" value="Prot_kinase_dom"/>
</dbReference>
<feature type="compositionally biased region" description="Low complexity" evidence="1">
    <location>
        <begin position="473"/>
        <end position="485"/>
    </location>
</feature>
<dbReference type="SUPFAM" id="SSF56112">
    <property type="entry name" value="Protein kinase-like (PK-like)"/>
    <property type="match status" value="1"/>
</dbReference>
<feature type="region of interest" description="Disordered" evidence="1">
    <location>
        <begin position="261"/>
        <end position="314"/>
    </location>
</feature>
<protein>
    <recommendedName>
        <fullName evidence="2">Protein kinase domain-containing protein</fullName>
    </recommendedName>
</protein>
<evidence type="ECO:0000256" key="1">
    <source>
        <dbReference type="SAM" id="MobiDB-lite"/>
    </source>
</evidence>
<name>A0A8J4D940_9CHLO</name>
<evidence type="ECO:0000259" key="2">
    <source>
        <dbReference type="PROSITE" id="PS50011"/>
    </source>
</evidence>
<evidence type="ECO:0000313" key="4">
    <source>
        <dbReference type="Proteomes" id="UP000722791"/>
    </source>
</evidence>
<feature type="region of interest" description="Disordered" evidence="1">
    <location>
        <begin position="229"/>
        <end position="248"/>
    </location>
</feature>